<dbReference type="CDD" id="cd02513">
    <property type="entry name" value="CMP-NeuAc_Synthase"/>
    <property type="match status" value="1"/>
</dbReference>
<dbReference type="GO" id="GO:0008781">
    <property type="term" value="F:N-acylneuraminate cytidylyltransferase activity"/>
    <property type="evidence" value="ECO:0007669"/>
    <property type="project" value="TreeGrafter"/>
</dbReference>
<gene>
    <name evidence="1" type="ORF">G3M78_01115</name>
</gene>
<dbReference type="PANTHER" id="PTHR21485">
    <property type="entry name" value="HAD SUPERFAMILY MEMBERS CMAS AND KDSC"/>
    <property type="match status" value="1"/>
</dbReference>
<keyword evidence="1" id="KW-0548">Nucleotidyltransferase</keyword>
<evidence type="ECO:0000313" key="2">
    <source>
        <dbReference type="Proteomes" id="UP000594464"/>
    </source>
</evidence>
<dbReference type="Gene3D" id="3.90.550.10">
    <property type="entry name" value="Spore Coat Polysaccharide Biosynthesis Protein SpsA, Chain A"/>
    <property type="match status" value="1"/>
</dbReference>
<dbReference type="PANTHER" id="PTHR21485:SF6">
    <property type="entry name" value="N-ACYLNEURAMINATE CYTIDYLYLTRANSFERASE-RELATED"/>
    <property type="match status" value="1"/>
</dbReference>
<organism evidence="1 2">
    <name type="scientific">Candidatus Nitrohelix vancouverensis</name>
    <dbReference type="NCBI Taxonomy" id="2705534"/>
    <lineage>
        <taxon>Bacteria</taxon>
        <taxon>Pseudomonadati</taxon>
        <taxon>Nitrospinota/Tectimicrobiota group</taxon>
        <taxon>Nitrospinota</taxon>
        <taxon>Nitrospinia</taxon>
        <taxon>Nitrospinales</taxon>
        <taxon>Nitrospinaceae</taxon>
        <taxon>Candidatus Nitrohelix</taxon>
    </lineage>
</organism>
<proteinExistence type="predicted"/>
<keyword evidence="1" id="KW-0808">Transferase</keyword>
<dbReference type="InterPro" id="IPR003329">
    <property type="entry name" value="Cytidylyl_trans"/>
</dbReference>
<protein>
    <submittedName>
        <fullName evidence="1">Acylneuraminate cytidylyltransferase family protein</fullName>
    </submittedName>
</protein>
<dbReference type="Proteomes" id="UP000594464">
    <property type="component" value="Chromosome"/>
</dbReference>
<evidence type="ECO:0000313" key="1">
    <source>
        <dbReference type="EMBL" id="QPJ64077.1"/>
    </source>
</evidence>
<dbReference type="SUPFAM" id="SSF53448">
    <property type="entry name" value="Nucleotide-diphospho-sugar transferases"/>
    <property type="match status" value="1"/>
</dbReference>
<dbReference type="InterPro" id="IPR050793">
    <property type="entry name" value="CMP-NeuNAc_synthase"/>
</dbReference>
<sequence length="240" mass="26949">MKRLCSICVRGGSKGLKNKNMRELGGLPLFAHSIKQAQQSKLFDCIVVSSDSEAILRAATVYGADYAIIRPENLATDNAPKLPAIQHALLASEKLANARFDVVVDLDATSPLRVPLDIENMVQILEEENVSNVISGCPARRSPYFNLVELGEDGFVRLSKPLKNSVTRRQDSPKCYDMNASIYVWQREALLKNDSIFNRDTRLYVMPEERSMDIDSALDFEFVEFLYKRDNSAEIKNGDV</sequence>
<reference evidence="2" key="1">
    <citation type="submission" date="2020-02" db="EMBL/GenBank/DDBJ databases">
        <title>Genomic and physiological characterization of two novel Nitrospinaceae genera.</title>
        <authorList>
            <person name="Mueller A.J."/>
            <person name="Jung M.-Y."/>
            <person name="Strachan C.R."/>
            <person name="Herbold C.W."/>
            <person name="Kirkegaard R.H."/>
            <person name="Daims H."/>
        </authorList>
    </citation>
    <scope>NUCLEOTIDE SEQUENCE [LARGE SCALE GENOMIC DNA]</scope>
</reference>
<accession>A0A7T0C058</accession>
<name>A0A7T0C058_9BACT</name>
<dbReference type="InterPro" id="IPR029044">
    <property type="entry name" value="Nucleotide-diphossugar_trans"/>
</dbReference>
<dbReference type="EMBL" id="CP048620">
    <property type="protein sequence ID" value="QPJ64077.1"/>
    <property type="molecule type" value="Genomic_DNA"/>
</dbReference>
<dbReference type="Pfam" id="PF02348">
    <property type="entry name" value="CTP_transf_3"/>
    <property type="match status" value="1"/>
</dbReference>
<dbReference type="AlphaFoldDB" id="A0A7T0C058"/>
<dbReference type="KEGG" id="nva:G3M78_01115"/>